<comment type="caution">
    <text evidence="2">The sequence shown here is derived from an EMBL/GenBank/DDBJ whole genome shotgun (WGS) entry which is preliminary data.</text>
</comment>
<proteinExistence type="predicted"/>
<evidence type="ECO:0000313" key="3">
    <source>
        <dbReference type="Proteomes" id="UP001596157"/>
    </source>
</evidence>
<reference evidence="3" key="1">
    <citation type="journal article" date="2019" name="Int. J. Syst. Evol. Microbiol.">
        <title>The Global Catalogue of Microorganisms (GCM) 10K type strain sequencing project: providing services to taxonomists for standard genome sequencing and annotation.</title>
        <authorList>
            <consortium name="The Broad Institute Genomics Platform"/>
            <consortium name="The Broad Institute Genome Sequencing Center for Infectious Disease"/>
            <person name="Wu L."/>
            <person name="Ma J."/>
        </authorList>
    </citation>
    <scope>NUCLEOTIDE SEQUENCE [LARGE SCALE GENOMIC DNA]</scope>
    <source>
        <strain evidence="3">CCUG 59778</strain>
    </source>
</reference>
<gene>
    <name evidence="2" type="ORF">ACFPM7_15710</name>
</gene>
<feature type="region of interest" description="Disordered" evidence="1">
    <location>
        <begin position="56"/>
        <end position="101"/>
    </location>
</feature>
<dbReference type="Proteomes" id="UP001596157">
    <property type="component" value="Unassembled WGS sequence"/>
</dbReference>
<organism evidence="2 3">
    <name type="scientific">Actinokineospora guangxiensis</name>
    <dbReference type="NCBI Taxonomy" id="1490288"/>
    <lineage>
        <taxon>Bacteria</taxon>
        <taxon>Bacillati</taxon>
        <taxon>Actinomycetota</taxon>
        <taxon>Actinomycetes</taxon>
        <taxon>Pseudonocardiales</taxon>
        <taxon>Pseudonocardiaceae</taxon>
        <taxon>Actinokineospora</taxon>
    </lineage>
</organism>
<accession>A0ABW0EMD6</accession>
<evidence type="ECO:0000313" key="2">
    <source>
        <dbReference type="EMBL" id="MFC5288507.1"/>
    </source>
</evidence>
<dbReference type="EMBL" id="JBHSKF010000006">
    <property type="protein sequence ID" value="MFC5288507.1"/>
    <property type="molecule type" value="Genomic_DNA"/>
</dbReference>
<dbReference type="RefSeq" id="WP_378248353.1">
    <property type="nucleotide sequence ID" value="NZ_JBHSKF010000006.1"/>
</dbReference>
<keyword evidence="3" id="KW-1185">Reference proteome</keyword>
<evidence type="ECO:0000256" key="1">
    <source>
        <dbReference type="SAM" id="MobiDB-lite"/>
    </source>
</evidence>
<name>A0ABW0EMD6_9PSEU</name>
<sequence>MNHWIYLAKAAKGLTSGSQYAPALTACRAAHNAGDAAFVLSASHYMQMTKIKNPAQRRDLAAASDPAIGPRHAHGSGLDHPQDRTAQKPVTPLVLERHLRH</sequence>
<protein>
    <submittedName>
        <fullName evidence="2">Uncharacterized protein</fullName>
    </submittedName>
</protein>